<keyword evidence="2" id="KW-0687">Ribonucleoprotein</keyword>
<dbReference type="GO" id="GO:0005840">
    <property type="term" value="C:ribosome"/>
    <property type="evidence" value="ECO:0007669"/>
    <property type="project" value="UniProtKB-KW"/>
</dbReference>
<dbReference type="SUPFAM" id="SSF143800">
    <property type="entry name" value="L28p-like"/>
    <property type="match status" value="1"/>
</dbReference>
<dbReference type="Proteomes" id="UP000033995">
    <property type="component" value="Unassembled WGS sequence"/>
</dbReference>
<evidence type="ECO:0000313" key="3">
    <source>
        <dbReference type="EMBL" id="KKP47949.1"/>
    </source>
</evidence>
<dbReference type="GO" id="GO:1990904">
    <property type="term" value="C:ribonucleoprotein complex"/>
    <property type="evidence" value="ECO:0007669"/>
    <property type="project" value="UniProtKB-KW"/>
</dbReference>
<protein>
    <recommendedName>
        <fullName evidence="5">50S ribosomal protein L28</fullName>
    </recommendedName>
</protein>
<comment type="caution">
    <text evidence="3">The sequence shown here is derived from an EMBL/GenBank/DDBJ whole genome shotgun (WGS) entry which is preliminary data.</text>
</comment>
<evidence type="ECO:0000256" key="2">
    <source>
        <dbReference type="ARBA" id="ARBA00023274"/>
    </source>
</evidence>
<evidence type="ECO:0008006" key="5">
    <source>
        <dbReference type="Google" id="ProtNLM"/>
    </source>
</evidence>
<gene>
    <name evidence="3" type="ORF">UR38_C0002G0052</name>
</gene>
<keyword evidence="1" id="KW-0689">Ribosomal protein</keyword>
<evidence type="ECO:0000313" key="4">
    <source>
        <dbReference type="Proteomes" id="UP000033995"/>
    </source>
</evidence>
<reference evidence="3 4" key="1">
    <citation type="journal article" date="2015" name="Nature">
        <title>rRNA introns, odd ribosomes, and small enigmatic genomes across a large radiation of phyla.</title>
        <authorList>
            <person name="Brown C.T."/>
            <person name="Hug L.A."/>
            <person name="Thomas B.C."/>
            <person name="Sharon I."/>
            <person name="Castelle C.J."/>
            <person name="Singh A."/>
            <person name="Wilkins M.J."/>
            <person name="Williams K.H."/>
            <person name="Banfield J.F."/>
        </authorList>
    </citation>
    <scope>NUCLEOTIDE SEQUENCE [LARGE SCALE GENOMIC DNA]</scope>
</reference>
<dbReference type="InterPro" id="IPR034704">
    <property type="entry name" value="Ribosomal_bL28/bL31-like_sf"/>
</dbReference>
<dbReference type="Gene3D" id="2.30.170.40">
    <property type="entry name" value="Ribosomal protein L28/L24"/>
    <property type="match status" value="1"/>
</dbReference>
<proteinExistence type="predicted"/>
<accession>A0A0F9ZUM5</accession>
<dbReference type="GO" id="GO:0003735">
    <property type="term" value="F:structural constituent of ribosome"/>
    <property type="evidence" value="ECO:0007669"/>
    <property type="project" value="InterPro"/>
</dbReference>
<name>A0A0F9ZUM5_9BACT</name>
<dbReference type="InterPro" id="IPR037147">
    <property type="entry name" value="Ribosomal_bL28_sf"/>
</dbReference>
<dbReference type="EMBL" id="LBOZ01000002">
    <property type="protein sequence ID" value="KKP47949.1"/>
    <property type="molecule type" value="Genomic_DNA"/>
</dbReference>
<dbReference type="AlphaFoldDB" id="A0A0F9ZUM5"/>
<organism evidence="3 4">
    <name type="scientific">Candidatus Woesebacteria bacterium GW2011_GWA2_33_28</name>
    <dbReference type="NCBI Taxonomy" id="1618561"/>
    <lineage>
        <taxon>Bacteria</taxon>
        <taxon>Candidatus Woeseibacteriota</taxon>
    </lineage>
</organism>
<sequence length="65" mass="7441">MSMMCEKCNKVKVFGSSQSHGRGVAGKRWNKRAQETKRLFSPNLQMYKSQKLCTSCLKKLKGTKK</sequence>
<evidence type="ECO:0000256" key="1">
    <source>
        <dbReference type="ARBA" id="ARBA00022980"/>
    </source>
</evidence>